<comment type="caution">
    <text evidence="1">The sequence shown here is derived from an EMBL/GenBank/DDBJ whole genome shotgun (WGS) entry which is preliminary data.</text>
</comment>
<gene>
    <name evidence="1" type="ORF">GCM10010451_21850</name>
</gene>
<accession>A0ABP6PB37</accession>
<evidence type="ECO:0000313" key="1">
    <source>
        <dbReference type="EMBL" id="GAA3172675.1"/>
    </source>
</evidence>
<organism evidence="1 2">
    <name type="scientific">Streptomyces virens</name>
    <dbReference type="NCBI Taxonomy" id="285572"/>
    <lineage>
        <taxon>Bacteria</taxon>
        <taxon>Bacillati</taxon>
        <taxon>Actinomycetota</taxon>
        <taxon>Actinomycetes</taxon>
        <taxon>Kitasatosporales</taxon>
        <taxon>Streptomycetaceae</taxon>
        <taxon>Streptomyces</taxon>
    </lineage>
</organism>
<name>A0ABP6PB37_9ACTN</name>
<dbReference type="EMBL" id="BAAAUH010000012">
    <property type="protein sequence ID" value="GAA3172675.1"/>
    <property type="molecule type" value="Genomic_DNA"/>
</dbReference>
<dbReference type="Proteomes" id="UP001501866">
    <property type="component" value="Unassembled WGS sequence"/>
</dbReference>
<dbReference type="RefSeq" id="WP_161175211.1">
    <property type="nucleotide sequence ID" value="NZ_BAAAUH010000012.1"/>
</dbReference>
<proteinExistence type="predicted"/>
<protein>
    <submittedName>
        <fullName evidence="1">Uncharacterized protein</fullName>
    </submittedName>
</protein>
<sequence length="79" mass="8133">MATGVSEEAGRGACGVVEGRRTTVGRPEPAAVVPDWARAAENRALLDGAAVAWLTVGGVPTGAVRFRHGITSRWFSSGV</sequence>
<keyword evidence="2" id="KW-1185">Reference proteome</keyword>
<evidence type="ECO:0000313" key="2">
    <source>
        <dbReference type="Proteomes" id="UP001501866"/>
    </source>
</evidence>
<reference evidence="2" key="1">
    <citation type="journal article" date="2019" name="Int. J. Syst. Evol. Microbiol.">
        <title>The Global Catalogue of Microorganisms (GCM) 10K type strain sequencing project: providing services to taxonomists for standard genome sequencing and annotation.</title>
        <authorList>
            <consortium name="The Broad Institute Genomics Platform"/>
            <consortium name="The Broad Institute Genome Sequencing Center for Infectious Disease"/>
            <person name="Wu L."/>
            <person name="Ma J."/>
        </authorList>
    </citation>
    <scope>NUCLEOTIDE SEQUENCE [LARGE SCALE GENOMIC DNA]</scope>
    <source>
        <strain evidence="2">JCM 9095</strain>
    </source>
</reference>